<proteinExistence type="predicted"/>
<comment type="caution">
    <text evidence="2">The sequence shown here is derived from an EMBL/GenBank/DDBJ whole genome shotgun (WGS) entry which is preliminary data.</text>
</comment>
<evidence type="ECO:0000313" key="2">
    <source>
        <dbReference type="EMBL" id="KKN93983.1"/>
    </source>
</evidence>
<protein>
    <submittedName>
        <fullName evidence="2">Uncharacterized protein</fullName>
    </submittedName>
</protein>
<dbReference type="EMBL" id="LAZR01000082">
    <property type="protein sequence ID" value="KKN93983.1"/>
    <property type="molecule type" value="Genomic_DNA"/>
</dbReference>
<evidence type="ECO:0000256" key="1">
    <source>
        <dbReference type="SAM" id="Phobius"/>
    </source>
</evidence>
<feature type="transmembrane region" description="Helical" evidence="1">
    <location>
        <begin position="21"/>
        <end position="45"/>
    </location>
</feature>
<accession>A0A0F9XNY4</accession>
<sequence length="92" mass="10565">MNRIDKALHEFFDVNTIKGCVRILGALVVGFLAIWYLQDIFAFTYDAVGFEAYERSIDMQRYHRAVGGAMVLVGGTASFFNIYAIYREDRKK</sequence>
<name>A0A0F9XNY4_9ZZZZ</name>
<keyword evidence="1" id="KW-0812">Transmembrane</keyword>
<feature type="transmembrane region" description="Helical" evidence="1">
    <location>
        <begin position="65"/>
        <end position="86"/>
    </location>
</feature>
<keyword evidence="1" id="KW-0472">Membrane</keyword>
<organism evidence="2">
    <name type="scientific">marine sediment metagenome</name>
    <dbReference type="NCBI Taxonomy" id="412755"/>
    <lineage>
        <taxon>unclassified sequences</taxon>
        <taxon>metagenomes</taxon>
        <taxon>ecological metagenomes</taxon>
    </lineage>
</organism>
<keyword evidence="1" id="KW-1133">Transmembrane helix</keyword>
<reference evidence="2" key="1">
    <citation type="journal article" date="2015" name="Nature">
        <title>Complex archaea that bridge the gap between prokaryotes and eukaryotes.</title>
        <authorList>
            <person name="Spang A."/>
            <person name="Saw J.H."/>
            <person name="Jorgensen S.L."/>
            <person name="Zaremba-Niedzwiedzka K."/>
            <person name="Martijn J."/>
            <person name="Lind A.E."/>
            <person name="van Eijk R."/>
            <person name="Schleper C."/>
            <person name="Guy L."/>
            <person name="Ettema T.J."/>
        </authorList>
    </citation>
    <scope>NUCLEOTIDE SEQUENCE</scope>
</reference>
<dbReference type="AlphaFoldDB" id="A0A0F9XNY4"/>
<gene>
    <name evidence="2" type="ORF">LCGC14_0192470</name>
</gene>